<comment type="similarity">
    <text evidence="2">Belongs to the binding-protein-dependent transport system permease family. FecCD subfamily.</text>
</comment>
<evidence type="ECO:0000256" key="4">
    <source>
        <dbReference type="ARBA" id="ARBA00022475"/>
    </source>
</evidence>
<evidence type="ECO:0000256" key="5">
    <source>
        <dbReference type="ARBA" id="ARBA00022692"/>
    </source>
</evidence>
<feature type="transmembrane region" description="Helical" evidence="8">
    <location>
        <begin position="195"/>
        <end position="215"/>
    </location>
</feature>
<evidence type="ECO:0000256" key="2">
    <source>
        <dbReference type="ARBA" id="ARBA00007935"/>
    </source>
</evidence>
<keyword evidence="10" id="KW-1185">Reference proteome</keyword>
<sequence>MTKTKHHLNLFGLLTVLLFVSFVFSLSLGDSGADLSDVLRAFSGQASSQVYQIIMRIRLPRILAYMVAGGSLALSGSLLQTLTRNPLADSGILGINAGAGLVVAIVIAYFSLENQWVIRLMPILAMLGGCLVIILVYQIAKKANQGLSPVRLIISGVGLSSMISGIMVSIVGNVNPYKVDAIVNWLSGRGTGGNWRTLTVMAPLLIILWVLTYSFSHRLNILSLNDQTAAALGLDLPKTRLRVLILATGLAALSVVLVGNVTFVGLISGHISRRLAGANHRLALPASLMFGMLLLLVADSLGRILLVGKGIPTGLVVAILGAPYFLYLMTKLRS</sequence>
<dbReference type="EMBL" id="JBEPLO010000002">
    <property type="protein sequence ID" value="MET3557089.1"/>
    <property type="molecule type" value="Genomic_DNA"/>
</dbReference>
<dbReference type="CDD" id="cd06550">
    <property type="entry name" value="TM_ABC_iron-siderophores_like"/>
    <property type="match status" value="1"/>
</dbReference>
<dbReference type="PANTHER" id="PTHR30472">
    <property type="entry name" value="FERRIC ENTEROBACTIN TRANSPORT SYSTEM PERMEASE PROTEIN"/>
    <property type="match status" value="1"/>
</dbReference>
<organism evidence="9 10">
    <name type="scientific">Streptococcus rupicaprae</name>
    <dbReference type="NCBI Taxonomy" id="759619"/>
    <lineage>
        <taxon>Bacteria</taxon>
        <taxon>Bacillati</taxon>
        <taxon>Bacillota</taxon>
        <taxon>Bacilli</taxon>
        <taxon>Lactobacillales</taxon>
        <taxon>Streptococcaceae</taxon>
        <taxon>Streptococcus</taxon>
    </lineage>
</organism>
<evidence type="ECO:0000256" key="7">
    <source>
        <dbReference type="ARBA" id="ARBA00023136"/>
    </source>
</evidence>
<evidence type="ECO:0000256" key="6">
    <source>
        <dbReference type="ARBA" id="ARBA00022989"/>
    </source>
</evidence>
<accession>A0ABV2FEW2</accession>
<keyword evidence="4" id="KW-1003">Cell membrane</keyword>
<evidence type="ECO:0000313" key="10">
    <source>
        <dbReference type="Proteomes" id="UP001549122"/>
    </source>
</evidence>
<proteinExistence type="inferred from homology"/>
<protein>
    <submittedName>
        <fullName evidence="9">Iron complex transport system permease protein</fullName>
    </submittedName>
</protein>
<name>A0ABV2FEW2_9STRE</name>
<dbReference type="InterPro" id="IPR037294">
    <property type="entry name" value="ABC_BtuC-like"/>
</dbReference>
<dbReference type="InterPro" id="IPR000522">
    <property type="entry name" value="ABC_transptr_permease_BtuC"/>
</dbReference>
<dbReference type="Proteomes" id="UP001549122">
    <property type="component" value="Unassembled WGS sequence"/>
</dbReference>
<evidence type="ECO:0000313" key="9">
    <source>
        <dbReference type="EMBL" id="MET3557089.1"/>
    </source>
</evidence>
<comment type="subcellular location">
    <subcellularLocation>
        <location evidence="1">Cell membrane</location>
        <topology evidence="1">Multi-pass membrane protein</topology>
    </subcellularLocation>
</comment>
<evidence type="ECO:0000256" key="3">
    <source>
        <dbReference type="ARBA" id="ARBA00022448"/>
    </source>
</evidence>
<feature type="transmembrane region" description="Helical" evidence="8">
    <location>
        <begin position="91"/>
        <end position="110"/>
    </location>
</feature>
<feature type="transmembrane region" description="Helical" evidence="8">
    <location>
        <begin position="243"/>
        <end position="268"/>
    </location>
</feature>
<feature type="transmembrane region" description="Helical" evidence="8">
    <location>
        <begin position="116"/>
        <end position="140"/>
    </location>
</feature>
<dbReference type="Pfam" id="PF01032">
    <property type="entry name" value="FecCD"/>
    <property type="match status" value="1"/>
</dbReference>
<feature type="transmembrane region" description="Helical" evidence="8">
    <location>
        <begin position="310"/>
        <end position="329"/>
    </location>
</feature>
<keyword evidence="7 8" id="KW-0472">Membrane</keyword>
<dbReference type="SUPFAM" id="SSF81345">
    <property type="entry name" value="ABC transporter involved in vitamin B12 uptake, BtuC"/>
    <property type="match status" value="1"/>
</dbReference>
<keyword evidence="6 8" id="KW-1133">Transmembrane helix</keyword>
<feature type="transmembrane region" description="Helical" evidence="8">
    <location>
        <begin position="280"/>
        <end position="298"/>
    </location>
</feature>
<comment type="caution">
    <text evidence="9">The sequence shown here is derived from an EMBL/GenBank/DDBJ whole genome shotgun (WGS) entry which is preliminary data.</text>
</comment>
<dbReference type="Gene3D" id="1.10.3470.10">
    <property type="entry name" value="ABC transporter involved in vitamin B12 uptake, BtuC"/>
    <property type="match status" value="1"/>
</dbReference>
<reference evidence="9 10" key="1">
    <citation type="submission" date="2024-06" db="EMBL/GenBank/DDBJ databases">
        <title>Genomic Encyclopedia of Type Strains, Phase IV (KMG-IV): sequencing the most valuable type-strain genomes for metagenomic binning, comparative biology and taxonomic classification.</title>
        <authorList>
            <person name="Goeker M."/>
        </authorList>
    </citation>
    <scope>NUCLEOTIDE SEQUENCE [LARGE SCALE GENOMIC DNA]</scope>
    <source>
        <strain evidence="9 10">DSM 28303</strain>
    </source>
</reference>
<keyword evidence="5 8" id="KW-0812">Transmembrane</keyword>
<evidence type="ECO:0000256" key="1">
    <source>
        <dbReference type="ARBA" id="ARBA00004651"/>
    </source>
</evidence>
<gene>
    <name evidence="9" type="ORF">ABID29_000198</name>
</gene>
<feature type="transmembrane region" description="Helical" evidence="8">
    <location>
        <begin position="62"/>
        <end position="79"/>
    </location>
</feature>
<feature type="transmembrane region" description="Helical" evidence="8">
    <location>
        <begin position="152"/>
        <end position="175"/>
    </location>
</feature>
<dbReference type="RefSeq" id="WP_354363780.1">
    <property type="nucleotide sequence ID" value="NZ_JBEPLO010000002.1"/>
</dbReference>
<keyword evidence="3" id="KW-0813">Transport</keyword>
<evidence type="ECO:0000256" key="8">
    <source>
        <dbReference type="SAM" id="Phobius"/>
    </source>
</evidence>
<dbReference type="PANTHER" id="PTHR30472:SF24">
    <property type="entry name" value="FERRIC ENTEROBACTIN TRANSPORT SYSTEM PERMEASE PROTEIN FEPG"/>
    <property type="match status" value="1"/>
</dbReference>